<dbReference type="PROSITE" id="PS00094">
    <property type="entry name" value="C5_MTASE_1"/>
    <property type="match status" value="1"/>
</dbReference>
<dbReference type="PROSITE" id="PS50157">
    <property type="entry name" value="ZINC_FINGER_C2H2_2"/>
    <property type="match status" value="1"/>
</dbReference>
<dbReference type="InterPro" id="IPR001525">
    <property type="entry name" value="C5_MeTfrase"/>
</dbReference>
<evidence type="ECO:0000256" key="1">
    <source>
        <dbReference type="ARBA" id="ARBA00022603"/>
    </source>
</evidence>
<dbReference type="PANTHER" id="PTHR46098">
    <property type="entry name" value="TRNA (CYTOSINE(38)-C(5))-METHYLTRANSFERASE"/>
    <property type="match status" value="1"/>
</dbReference>
<dbReference type="InterPro" id="IPR013087">
    <property type="entry name" value="Znf_C2H2_type"/>
</dbReference>
<dbReference type="InterPro" id="IPR018117">
    <property type="entry name" value="C5_DNA_meth_AS"/>
</dbReference>
<dbReference type="EMBL" id="MN739885">
    <property type="protein sequence ID" value="QHT75948.1"/>
    <property type="molecule type" value="Genomic_DNA"/>
</dbReference>
<dbReference type="GO" id="GO:0032259">
    <property type="term" value="P:methylation"/>
    <property type="evidence" value="ECO:0007669"/>
    <property type="project" value="UniProtKB-KW"/>
</dbReference>
<evidence type="ECO:0000256" key="2">
    <source>
        <dbReference type="ARBA" id="ARBA00022679"/>
    </source>
</evidence>
<protein>
    <recommendedName>
        <fullName evidence="4">C2H2-type domain-containing protein</fullName>
    </recommendedName>
</protein>
<dbReference type="InterPro" id="IPR029063">
    <property type="entry name" value="SAM-dependent_MTases_sf"/>
</dbReference>
<dbReference type="Pfam" id="PF00145">
    <property type="entry name" value="DNA_methylase"/>
    <property type="match status" value="2"/>
</dbReference>
<dbReference type="GO" id="GO:0008168">
    <property type="term" value="F:methyltransferase activity"/>
    <property type="evidence" value="ECO:0007669"/>
    <property type="project" value="UniProtKB-KW"/>
</dbReference>
<feature type="domain" description="C2H2-type" evidence="4">
    <location>
        <begin position="9"/>
        <end position="27"/>
    </location>
</feature>
<dbReference type="InterPro" id="IPR050750">
    <property type="entry name" value="C5-MTase"/>
</dbReference>
<evidence type="ECO:0000256" key="3">
    <source>
        <dbReference type="ARBA" id="ARBA00022691"/>
    </source>
</evidence>
<dbReference type="Gene3D" id="3.40.50.150">
    <property type="entry name" value="Vaccinia Virus protein VP39"/>
    <property type="match status" value="1"/>
</dbReference>
<dbReference type="PRINTS" id="PR00105">
    <property type="entry name" value="C5METTRFRASE"/>
</dbReference>
<proteinExistence type="predicted"/>
<keyword evidence="1" id="KW-0489">Methyltransferase</keyword>
<dbReference type="Gene3D" id="3.90.120.10">
    <property type="entry name" value="DNA Methylase, subunit A, domain 2"/>
    <property type="match status" value="1"/>
</dbReference>
<evidence type="ECO:0000313" key="5">
    <source>
        <dbReference type="EMBL" id="QHT75948.1"/>
    </source>
</evidence>
<evidence type="ECO:0000259" key="4">
    <source>
        <dbReference type="PROSITE" id="PS50157"/>
    </source>
</evidence>
<keyword evidence="3" id="KW-0949">S-adenosyl-L-methionine</keyword>
<sequence length="367" mass="42611">MVYNNMSKHTCEKCGKEFKQKGHYTTHLNKKNPCVNELKIKEIVNKAVEEKLSNIIKPAIELTIIDEYNEKTFMDKYECVENSKTSSQTTLKFVDLFCGIGSFHYSFHKFGWECVMSCDINNAVKQTYKENYNQEPLGDITKIEPKDITPFDILCAGFPCQPFSQCGQHKGFDDERGTLFFNIMKFVKFHKPKIIILENVQGLLAHDSGNTFQTIKTKIESENYIVGHRVLTCSDYGIPQMRKRLFIVGIRNDLEFKNKINNILNFKEYEKQVSLSTYLEKNFEKEIAYTIRCGGKNSPINDKHNWDGYIVDGQEYRLTINDCLKLQGFDSSFKLKGNVREQWKQLGNTIPTIFTQIIANNINKYYS</sequence>
<dbReference type="PANTHER" id="PTHR46098:SF1">
    <property type="entry name" value="TRNA (CYTOSINE(38)-C(5))-METHYLTRANSFERASE"/>
    <property type="match status" value="1"/>
</dbReference>
<reference evidence="5" key="1">
    <citation type="journal article" date="2020" name="Nature">
        <title>Giant virus diversity and host interactions through global metagenomics.</title>
        <authorList>
            <person name="Schulz F."/>
            <person name="Roux S."/>
            <person name="Paez-Espino D."/>
            <person name="Jungbluth S."/>
            <person name="Walsh D.A."/>
            <person name="Denef V.J."/>
            <person name="McMahon K.D."/>
            <person name="Konstantinidis K.T."/>
            <person name="Eloe-Fadrosh E.A."/>
            <person name="Kyrpides N.C."/>
            <person name="Woyke T."/>
        </authorList>
    </citation>
    <scope>NUCLEOTIDE SEQUENCE</scope>
    <source>
        <strain evidence="5">GVMAG-M-3300023179-71</strain>
    </source>
</reference>
<dbReference type="PROSITE" id="PS51679">
    <property type="entry name" value="SAM_MT_C5"/>
    <property type="match status" value="1"/>
</dbReference>
<dbReference type="AlphaFoldDB" id="A0A6C0H5W2"/>
<organism evidence="5">
    <name type="scientific">viral metagenome</name>
    <dbReference type="NCBI Taxonomy" id="1070528"/>
    <lineage>
        <taxon>unclassified sequences</taxon>
        <taxon>metagenomes</taxon>
        <taxon>organismal metagenomes</taxon>
    </lineage>
</organism>
<name>A0A6C0H5W2_9ZZZZ</name>
<dbReference type="SUPFAM" id="SSF53335">
    <property type="entry name" value="S-adenosyl-L-methionine-dependent methyltransferases"/>
    <property type="match status" value="1"/>
</dbReference>
<dbReference type="CDD" id="cd00315">
    <property type="entry name" value="Cyt_C5_DNA_methylase"/>
    <property type="match status" value="1"/>
</dbReference>
<accession>A0A6C0H5W2</accession>
<dbReference type="NCBIfam" id="TIGR00675">
    <property type="entry name" value="dcm"/>
    <property type="match status" value="1"/>
</dbReference>
<keyword evidence="2" id="KW-0808">Transferase</keyword>